<feature type="compositionally biased region" description="Basic residues" evidence="1">
    <location>
        <begin position="17"/>
        <end position="28"/>
    </location>
</feature>
<dbReference type="Proteomes" id="UP001328107">
    <property type="component" value="Unassembled WGS sequence"/>
</dbReference>
<evidence type="ECO:0000313" key="2">
    <source>
        <dbReference type="EMBL" id="GMR51269.1"/>
    </source>
</evidence>
<feature type="non-terminal residue" evidence="2">
    <location>
        <position position="1"/>
    </location>
</feature>
<name>A0AAN5I4J3_9BILA</name>
<feature type="compositionally biased region" description="Low complexity" evidence="1">
    <location>
        <begin position="40"/>
        <end position="49"/>
    </location>
</feature>
<feature type="region of interest" description="Disordered" evidence="1">
    <location>
        <begin position="17"/>
        <end position="49"/>
    </location>
</feature>
<reference evidence="3" key="1">
    <citation type="submission" date="2022-10" db="EMBL/GenBank/DDBJ databases">
        <title>Genome assembly of Pristionchus species.</title>
        <authorList>
            <person name="Yoshida K."/>
            <person name="Sommer R.J."/>
        </authorList>
    </citation>
    <scope>NUCLEOTIDE SEQUENCE [LARGE SCALE GENOMIC DNA]</scope>
    <source>
        <strain evidence="3">RS5460</strain>
    </source>
</reference>
<keyword evidence="3" id="KW-1185">Reference proteome</keyword>
<comment type="caution">
    <text evidence="2">The sequence shown here is derived from an EMBL/GenBank/DDBJ whole genome shotgun (WGS) entry which is preliminary data.</text>
</comment>
<dbReference type="AlphaFoldDB" id="A0AAN5I4J3"/>
<organism evidence="2 3">
    <name type="scientific">Pristionchus mayeri</name>
    <dbReference type="NCBI Taxonomy" id="1317129"/>
    <lineage>
        <taxon>Eukaryota</taxon>
        <taxon>Metazoa</taxon>
        <taxon>Ecdysozoa</taxon>
        <taxon>Nematoda</taxon>
        <taxon>Chromadorea</taxon>
        <taxon>Rhabditida</taxon>
        <taxon>Rhabditina</taxon>
        <taxon>Diplogasteromorpha</taxon>
        <taxon>Diplogasteroidea</taxon>
        <taxon>Neodiplogasteridae</taxon>
        <taxon>Pristionchus</taxon>
    </lineage>
</organism>
<evidence type="ECO:0000313" key="3">
    <source>
        <dbReference type="Proteomes" id="UP001328107"/>
    </source>
</evidence>
<evidence type="ECO:0000256" key="1">
    <source>
        <dbReference type="SAM" id="MobiDB-lite"/>
    </source>
</evidence>
<accession>A0AAN5I4J3</accession>
<proteinExistence type="predicted"/>
<protein>
    <submittedName>
        <fullName evidence="2">Uncharacterized protein</fullName>
    </submittedName>
</protein>
<gene>
    <name evidence="2" type="ORF">PMAYCL1PPCAC_21464</name>
</gene>
<dbReference type="EMBL" id="BTRK01000005">
    <property type="protein sequence ID" value="GMR51269.1"/>
    <property type="molecule type" value="Genomic_DNA"/>
</dbReference>
<sequence>FSPSSCQLWRTAMVRRRRNLPRKQRHERGHVTPRSLVMPGRSSLRTGTRRSSLFGRRVLHQLFDHHRLRLCDSHRLETTCPTPPHPDRSLLLYKFETIEAYLFHDHDYMSV</sequence>